<name>A0ABD1AT59_CARAN</name>
<protein>
    <recommendedName>
        <fullName evidence="4">RNase H type-1 domain-containing protein</fullName>
    </recommendedName>
</protein>
<evidence type="ECO:0000313" key="2">
    <source>
        <dbReference type="EMBL" id="KAL1209943.1"/>
    </source>
</evidence>
<dbReference type="Proteomes" id="UP001558713">
    <property type="component" value="Unassembled WGS sequence"/>
</dbReference>
<dbReference type="PANTHER" id="PTHR47074">
    <property type="entry name" value="BNAC02G40300D PROTEIN"/>
    <property type="match status" value="1"/>
</dbReference>
<organism evidence="2 3">
    <name type="scientific">Cardamine amara subsp. amara</name>
    <dbReference type="NCBI Taxonomy" id="228776"/>
    <lineage>
        <taxon>Eukaryota</taxon>
        <taxon>Viridiplantae</taxon>
        <taxon>Streptophyta</taxon>
        <taxon>Embryophyta</taxon>
        <taxon>Tracheophyta</taxon>
        <taxon>Spermatophyta</taxon>
        <taxon>Magnoliopsida</taxon>
        <taxon>eudicotyledons</taxon>
        <taxon>Gunneridae</taxon>
        <taxon>Pentapetalae</taxon>
        <taxon>rosids</taxon>
        <taxon>malvids</taxon>
        <taxon>Brassicales</taxon>
        <taxon>Brassicaceae</taxon>
        <taxon>Cardamineae</taxon>
        <taxon>Cardamine</taxon>
    </lineage>
</organism>
<dbReference type="EMBL" id="JBANAX010000402">
    <property type="protein sequence ID" value="KAL1209943.1"/>
    <property type="molecule type" value="Genomic_DNA"/>
</dbReference>
<proteinExistence type="predicted"/>
<gene>
    <name evidence="2" type="ORF">V5N11_020508</name>
</gene>
<reference evidence="2 3" key="1">
    <citation type="submission" date="2024-04" db="EMBL/GenBank/DDBJ databases">
        <title>Genome assembly C_amara_ONT_v2.</title>
        <authorList>
            <person name="Yant L."/>
            <person name="Moore C."/>
            <person name="Slenker M."/>
        </authorList>
    </citation>
    <scope>NUCLEOTIDE SEQUENCE [LARGE SCALE GENOMIC DNA]</scope>
    <source>
        <tissue evidence="2">Leaf</tissue>
    </source>
</reference>
<evidence type="ECO:0000256" key="1">
    <source>
        <dbReference type="SAM" id="MobiDB-lite"/>
    </source>
</evidence>
<sequence>MVASYETAQTEEHKFVPFWTSWHIWKSCNELTFNQVSWDSSSVLRKATEDMSEWTSAISNNSDTQAQRHSAASTTPTSTWMPPPPGFFKVNFDGSFNYQNGHIGAGWIVVVFVWLGDAN</sequence>
<keyword evidence="3" id="KW-1185">Reference proteome</keyword>
<feature type="region of interest" description="Disordered" evidence="1">
    <location>
        <begin position="58"/>
        <end position="78"/>
    </location>
</feature>
<evidence type="ECO:0000313" key="3">
    <source>
        <dbReference type="Proteomes" id="UP001558713"/>
    </source>
</evidence>
<feature type="compositionally biased region" description="Polar residues" evidence="1">
    <location>
        <begin position="58"/>
        <end position="72"/>
    </location>
</feature>
<accession>A0ABD1AT59</accession>
<dbReference type="PANTHER" id="PTHR47074:SF78">
    <property type="entry name" value="GB|AAF30348.1-RELATED"/>
    <property type="match status" value="1"/>
</dbReference>
<dbReference type="AlphaFoldDB" id="A0ABD1AT59"/>
<comment type="caution">
    <text evidence="2">The sequence shown here is derived from an EMBL/GenBank/DDBJ whole genome shotgun (WGS) entry which is preliminary data.</text>
</comment>
<dbReference type="InterPro" id="IPR052929">
    <property type="entry name" value="RNase_H-like_EbsB-rel"/>
</dbReference>
<evidence type="ECO:0008006" key="4">
    <source>
        <dbReference type="Google" id="ProtNLM"/>
    </source>
</evidence>